<dbReference type="SUPFAM" id="SSF56935">
    <property type="entry name" value="Porins"/>
    <property type="match status" value="1"/>
</dbReference>
<organism evidence="10 11">
    <name type="scientific">Marseilla massiliensis</name>
    <dbReference type="NCBI Taxonomy" id="1841864"/>
    <lineage>
        <taxon>Bacteria</taxon>
        <taxon>Pseudomonadati</taxon>
        <taxon>Bacteroidota</taxon>
        <taxon>Bacteroidia</taxon>
        <taxon>Bacteroidales</taxon>
        <taxon>Prevotellaceae</taxon>
        <taxon>Marseilla</taxon>
    </lineage>
</organism>
<dbReference type="InterPro" id="IPR039426">
    <property type="entry name" value="TonB-dep_rcpt-like"/>
</dbReference>
<name>A0A939B853_9BACT</name>
<dbReference type="Gene3D" id="2.40.170.20">
    <property type="entry name" value="TonB-dependent receptor, beta-barrel domain"/>
    <property type="match status" value="1"/>
</dbReference>
<keyword evidence="6 7" id="KW-0998">Cell outer membrane</keyword>
<evidence type="ECO:0000259" key="9">
    <source>
        <dbReference type="Pfam" id="PF07715"/>
    </source>
</evidence>
<reference evidence="10" key="1">
    <citation type="submission" date="2020-08" db="EMBL/GenBank/DDBJ databases">
        <authorList>
            <person name="Cejkova D."/>
            <person name="Kubasova T."/>
            <person name="Jahodarova E."/>
            <person name="Rychlik I."/>
        </authorList>
    </citation>
    <scope>NUCLEOTIDE SEQUENCE</scope>
    <source>
        <strain evidence="10">An824</strain>
    </source>
</reference>
<dbReference type="InterPro" id="IPR012910">
    <property type="entry name" value="Plug_dom"/>
</dbReference>
<dbReference type="Pfam" id="PF13715">
    <property type="entry name" value="CarbopepD_reg_2"/>
    <property type="match status" value="1"/>
</dbReference>
<protein>
    <submittedName>
        <fullName evidence="10">TonB-dependent receptor</fullName>
    </submittedName>
</protein>
<keyword evidence="3 7" id="KW-1134">Transmembrane beta strand</keyword>
<dbReference type="GO" id="GO:0009279">
    <property type="term" value="C:cell outer membrane"/>
    <property type="evidence" value="ECO:0007669"/>
    <property type="project" value="UniProtKB-SubCell"/>
</dbReference>
<dbReference type="NCBIfam" id="TIGR04056">
    <property type="entry name" value="OMP_RagA_SusC"/>
    <property type="match status" value="1"/>
</dbReference>
<evidence type="ECO:0000313" key="11">
    <source>
        <dbReference type="Proteomes" id="UP000706891"/>
    </source>
</evidence>
<dbReference type="AlphaFoldDB" id="A0A939B853"/>
<keyword evidence="5 7" id="KW-0472">Membrane</keyword>
<evidence type="ECO:0000313" key="10">
    <source>
        <dbReference type="EMBL" id="MBM6674425.1"/>
    </source>
</evidence>
<keyword evidence="2 7" id="KW-0813">Transport</keyword>
<dbReference type="Gene3D" id="2.170.130.10">
    <property type="entry name" value="TonB-dependent receptor, plug domain"/>
    <property type="match status" value="1"/>
</dbReference>
<evidence type="ECO:0000256" key="8">
    <source>
        <dbReference type="SAM" id="SignalP"/>
    </source>
</evidence>
<feature type="chain" id="PRO_5037025273" evidence="8">
    <location>
        <begin position="35"/>
        <end position="1061"/>
    </location>
</feature>
<dbReference type="PROSITE" id="PS52016">
    <property type="entry name" value="TONB_DEPENDENT_REC_3"/>
    <property type="match status" value="1"/>
</dbReference>
<dbReference type="NCBIfam" id="TIGR04057">
    <property type="entry name" value="SusC_RagA_signa"/>
    <property type="match status" value="1"/>
</dbReference>
<dbReference type="SUPFAM" id="SSF49464">
    <property type="entry name" value="Carboxypeptidase regulatory domain-like"/>
    <property type="match status" value="1"/>
</dbReference>
<reference evidence="10" key="2">
    <citation type="journal article" date="2021" name="Sci. Rep.">
        <title>The distribution of antibiotic resistance genes in chicken gut microbiota commensals.</title>
        <authorList>
            <person name="Juricova H."/>
            <person name="Matiasovicova J."/>
            <person name="Kubasova T."/>
            <person name="Cejkova D."/>
            <person name="Rychlik I."/>
        </authorList>
    </citation>
    <scope>NUCLEOTIDE SEQUENCE</scope>
    <source>
        <strain evidence="10">An824</strain>
    </source>
</reference>
<keyword evidence="11" id="KW-1185">Reference proteome</keyword>
<keyword evidence="8" id="KW-0732">Signal</keyword>
<comment type="caution">
    <text evidence="10">The sequence shown here is derived from an EMBL/GenBank/DDBJ whole genome shotgun (WGS) entry which is preliminary data.</text>
</comment>
<evidence type="ECO:0000256" key="1">
    <source>
        <dbReference type="ARBA" id="ARBA00004571"/>
    </source>
</evidence>
<dbReference type="EMBL" id="JACJJG010000079">
    <property type="protein sequence ID" value="MBM6674425.1"/>
    <property type="molecule type" value="Genomic_DNA"/>
</dbReference>
<dbReference type="InterPro" id="IPR023996">
    <property type="entry name" value="TonB-dep_OMP_SusC/RagA"/>
</dbReference>
<dbReference type="Pfam" id="PF07715">
    <property type="entry name" value="Plug"/>
    <property type="match status" value="1"/>
</dbReference>
<sequence>MKKSKKHCSGLTLMRTSVAVSLSAMLCVPLYTSAASAPANSVPAQAVTQGQTVKGNVVDETGAPMIGVTVKVKDGKAAAVTDLDGNFSIAAKPGDELEITYVGYKTATVRATAAPVRVTMEPDVASLDDVVVIGYGTMKRRDLTGAVSSVKSEDLAIQPVSNVVEALQGKVAGLDITKASGQAGADVTMQLRGTRSFTASGEPTVIIDGMPGNLATLNVNDIESIEVLKDASSTAVYGSAGANGVIIVTTKSGKTGKALVNFNAYVGINGWSEVPEVYDAKGYFNLRKLALQEAGTYIDDASVLGNQAMWEAYQRGESINWADELLKTGIIQNYSVSVSGGTEKTKAYMSLNFTDEQGQYDNDNYKVYSTNIRVDHQVNKWLSTGINMQGSYVYKNSAYARLDQALRNKPIGRLYDDDGNPTIESVEGTGETNVLVNNKSNYRNNSQITRLYLNPYIRVTPFKGFTWESRLNASLVFNKHNRFEGIGSYNYYRDGATQTGTSSRVYGQVEQTNSTNYKWENILTYNFQIAEDHDFTITGVTSWNHDRQEYTYSYADNLPSNVYLWHNLESGRNQKVQSQYTMSKGFGLVGRINYSYQGKYLASASVRHDGSSRLAKDNQWDTFPAFSLGWRISEEKFMEGTRSWLDNLKIRGGWGVTGTAAIDAYSSVSVLEQTNYGLGGLLVPAYQYSKNVANVMLGWEKSKNTNIGIDASFLGGRIDMALDYYFTKTEDVIWSKALPSTGGMYDASTNFQTNMNICETETQGVELALNTRNIVTKDFTWTSNLTFTYSKEKITKLATGAEYVTNGDDGKVLYMGEAVNSWYNYKLNGVWKTSEAADAAALGIKPGDLKVDVQGMIHVSEGVYQKWVENEDGERVLMTYDKDNPYAVSANDYQVLGHQNPDWTMGFKNTFTYKNFDLSIYMYWRWGQTIYYDMLGYYDPAGGAKNNFPTYFDYWTQETGDQDHYFPALNASSSSNNIKGFSGLSYVDGSFFKIKNITLGYTLPKKWGKTIGIEDLRVYATITNPLVIQKSDLLKNYDPEMGGSIDYPLTKQLVFGVNLTF</sequence>
<evidence type="ECO:0000256" key="4">
    <source>
        <dbReference type="ARBA" id="ARBA00022692"/>
    </source>
</evidence>
<keyword evidence="4 7" id="KW-0812">Transmembrane</keyword>
<evidence type="ECO:0000256" key="6">
    <source>
        <dbReference type="ARBA" id="ARBA00023237"/>
    </source>
</evidence>
<dbReference type="RefSeq" id="WP_205105583.1">
    <property type="nucleotide sequence ID" value="NZ_JACJJG010000079.1"/>
</dbReference>
<proteinExistence type="inferred from homology"/>
<evidence type="ECO:0000256" key="7">
    <source>
        <dbReference type="PROSITE-ProRule" id="PRU01360"/>
    </source>
</evidence>
<dbReference type="InterPro" id="IPR036942">
    <property type="entry name" value="Beta-barrel_TonB_sf"/>
</dbReference>
<dbReference type="InterPro" id="IPR023997">
    <property type="entry name" value="TonB-dep_OMP_SusC/RagA_CS"/>
</dbReference>
<evidence type="ECO:0000256" key="2">
    <source>
        <dbReference type="ARBA" id="ARBA00022448"/>
    </source>
</evidence>
<dbReference type="InterPro" id="IPR037066">
    <property type="entry name" value="Plug_dom_sf"/>
</dbReference>
<dbReference type="Proteomes" id="UP000706891">
    <property type="component" value="Unassembled WGS sequence"/>
</dbReference>
<feature type="signal peptide" evidence="8">
    <location>
        <begin position="1"/>
        <end position="34"/>
    </location>
</feature>
<dbReference type="InterPro" id="IPR008969">
    <property type="entry name" value="CarboxyPept-like_regulatory"/>
</dbReference>
<comment type="subcellular location">
    <subcellularLocation>
        <location evidence="1 7">Cell outer membrane</location>
        <topology evidence="1 7">Multi-pass membrane protein</topology>
    </subcellularLocation>
</comment>
<evidence type="ECO:0000256" key="3">
    <source>
        <dbReference type="ARBA" id="ARBA00022452"/>
    </source>
</evidence>
<evidence type="ECO:0000256" key="5">
    <source>
        <dbReference type="ARBA" id="ARBA00023136"/>
    </source>
</evidence>
<dbReference type="Gene3D" id="2.60.40.1120">
    <property type="entry name" value="Carboxypeptidase-like, regulatory domain"/>
    <property type="match status" value="1"/>
</dbReference>
<feature type="domain" description="TonB-dependent receptor plug" evidence="9">
    <location>
        <begin position="140"/>
        <end position="245"/>
    </location>
</feature>
<accession>A0A939B853</accession>
<keyword evidence="10" id="KW-0675">Receptor</keyword>
<gene>
    <name evidence="10" type="ORF">H6A34_11140</name>
</gene>
<comment type="similarity">
    <text evidence="7">Belongs to the TonB-dependent receptor family.</text>
</comment>